<sequence length="35" mass="4243">MLKVEIFNENIHYYPVDERINDVKDSNLNHVKINK</sequence>
<name>A0A380CT03_SPHSI</name>
<organism evidence="1 2">
    <name type="scientific">Sphingobacterium spiritivorum</name>
    <name type="common">Flavobacterium spiritivorum</name>
    <dbReference type="NCBI Taxonomy" id="258"/>
    <lineage>
        <taxon>Bacteria</taxon>
        <taxon>Pseudomonadati</taxon>
        <taxon>Bacteroidota</taxon>
        <taxon>Sphingobacteriia</taxon>
        <taxon>Sphingobacteriales</taxon>
        <taxon>Sphingobacteriaceae</taxon>
        <taxon>Sphingobacterium</taxon>
    </lineage>
</organism>
<proteinExistence type="predicted"/>
<reference evidence="1 2" key="1">
    <citation type="submission" date="2018-06" db="EMBL/GenBank/DDBJ databases">
        <authorList>
            <consortium name="Pathogen Informatics"/>
            <person name="Doyle S."/>
        </authorList>
    </citation>
    <scope>NUCLEOTIDE SEQUENCE [LARGE SCALE GENOMIC DNA]</scope>
    <source>
        <strain evidence="1 2">NCTC11388</strain>
    </source>
</reference>
<dbReference type="Proteomes" id="UP000254893">
    <property type="component" value="Unassembled WGS sequence"/>
</dbReference>
<protein>
    <submittedName>
        <fullName evidence="1">Uncharacterized protein</fullName>
    </submittedName>
</protein>
<gene>
    <name evidence="1" type="ORF">NCTC11388_04357</name>
</gene>
<accession>A0A380CT03</accession>
<evidence type="ECO:0000313" key="1">
    <source>
        <dbReference type="EMBL" id="SUJ28495.1"/>
    </source>
</evidence>
<dbReference type="AlphaFoldDB" id="A0A380CT03"/>
<evidence type="ECO:0000313" key="2">
    <source>
        <dbReference type="Proteomes" id="UP000254893"/>
    </source>
</evidence>
<dbReference type="EMBL" id="UGYW01000002">
    <property type="protein sequence ID" value="SUJ28495.1"/>
    <property type="molecule type" value="Genomic_DNA"/>
</dbReference>